<keyword evidence="14" id="KW-0812">Transmembrane</keyword>
<dbReference type="EMBL" id="ML978121">
    <property type="protein sequence ID" value="KAF2104466.1"/>
    <property type="molecule type" value="Genomic_DNA"/>
</dbReference>
<dbReference type="PRINTS" id="PR00385">
    <property type="entry name" value="P450"/>
</dbReference>
<evidence type="ECO:0000256" key="4">
    <source>
        <dbReference type="ARBA" id="ARBA00022617"/>
    </source>
</evidence>
<evidence type="ECO:0000256" key="8">
    <source>
        <dbReference type="ARBA" id="ARBA00023026"/>
    </source>
</evidence>
<evidence type="ECO:0000256" key="5">
    <source>
        <dbReference type="ARBA" id="ARBA00022723"/>
    </source>
</evidence>
<comment type="caution">
    <text evidence="15">The sequence shown here is derived from an EMBL/GenBank/DDBJ whole genome shotgun (WGS) entry which is preliminary data.</text>
</comment>
<dbReference type="PANTHER" id="PTHR24305:SF77">
    <property type="entry name" value="CYTOCHROME P450 MONOOXYGENASE"/>
    <property type="match status" value="1"/>
</dbReference>
<accession>A0A9P4IMW6</accession>
<evidence type="ECO:0000256" key="10">
    <source>
        <dbReference type="ARBA" id="ARBA00067672"/>
    </source>
</evidence>
<keyword evidence="9" id="KW-0503">Monooxygenase</keyword>
<evidence type="ECO:0000256" key="1">
    <source>
        <dbReference type="ARBA" id="ARBA00001971"/>
    </source>
</evidence>
<feature type="binding site" description="axial binding residue" evidence="13">
    <location>
        <position position="438"/>
    </location>
    <ligand>
        <name>heme</name>
        <dbReference type="ChEBI" id="CHEBI:30413"/>
    </ligand>
    <ligandPart>
        <name>Fe</name>
        <dbReference type="ChEBI" id="CHEBI:18248"/>
    </ligandPart>
</feature>
<comment type="pathway">
    <text evidence="2">Hormone biosynthesis.</text>
</comment>
<name>A0A9P4IMW6_9PEZI</name>
<dbReference type="CDD" id="cd11060">
    <property type="entry name" value="CYP57A1-like"/>
    <property type="match status" value="1"/>
</dbReference>
<keyword evidence="4 13" id="KW-0349">Heme</keyword>
<keyword evidence="5 13" id="KW-0479">Metal-binding</keyword>
<comment type="cofactor">
    <cofactor evidence="1 13">
        <name>heme</name>
        <dbReference type="ChEBI" id="CHEBI:30413"/>
    </cofactor>
</comment>
<keyword evidence="7 13" id="KW-0408">Iron</keyword>
<evidence type="ECO:0000256" key="7">
    <source>
        <dbReference type="ARBA" id="ARBA00023004"/>
    </source>
</evidence>
<dbReference type="Pfam" id="PF00067">
    <property type="entry name" value="p450"/>
    <property type="match status" value="1"/>
</dbReference>
<dbReference type="PANTHER" id="PTHR24305">
    <property type="entry name" value="CYTOCHROME P450"/>
    <property type="match status" value="1"/>
</dbReference>
<dbReference type="SUPFAM" id="SSF48264">
    <property type="entry name" value="Cytochrome P450"/>
    <property type="match status" value="1"/>
</dbReference>
<keyword evidence="14" id="KW-1133">Transmembrane helix</keyword>
<keyword evidence="8" id="KW-0843">Virulence</keyword>
<dbReference type="GO" id="GO:0004497">
    <property type="term" value="F:monooxygenase activity"/>
    <property type="evidence" value="ECO:0007669"/>
    <property type="project" value="UniProtKB-KW"/>
</dbReference>
<dbReference type="PRINTS" id="PR00463">
    <property type="entry name" value="EP450I"/>
</dbReference>
<dbReference type="InterPro" id="IPR002401">
    <property type="entry name" value="Cyt_P450_E_grp-I"/>
</dbReference>
<dbReference type="GO" id="GO:0020037">
    <property type="term" value="F:heme binding"/>
    <property type="evidence" value="ECO:0007669"/>
    <property type="project" value="InterPro"/>
</dbReference>
<evidence type="ECO:0000313" key="15">
    <source>
        <dbReference type="EMBL" id="KAF2104466.1"/>
    </source>
</evidence>
<gene>
    <name evidence="15" type="ORF">NA57DRAFT_30595</name>
</gene>
<dbReference type="InterPro" id="IPR036396">
    <property type="entry name" value="Cyt_P450_sf"/>
</dbReference>
<keyword evidence="6" id="KW-0560">Oxidoreductase</keyword>
<dbReference type="GO" id="GO:0005506">
    <property type="term" value="F:iron ion binding"/>
    <property type="evidence" value="ECO:0007669"/>
    <property type="project" value="InterPro"/>
</dbReference>
<comment type="similarity">
    <text evidence="3">Belongs to the cytochrome P450 family.</text>
</comment>
<organism evidence="15 16">
    <name type="scientific">Rhizodiscina lignyota</name>
    <dbReference type="NCBI Taxonomy" id="1504668"/>
    <lineage>
        <taxon>Eukaryota</taxon>
        <taxon>Fungi</taxon>
        <taxon>Dikarya</taxon>
        <taxon>Ascomycota</taxon>
        <taxon>Pezizomycotina</taxon>
        <taxon>Dothideomycetes</taxon>
        <taxon>Pleosporomycetidae</taxon>
        <taxon>Aulographales</taxon>
        <taxon>Rhizodiscinaceae</taxon>
        <taxon>Rhizodiscina</taxon>
    </lineage>
</organism>
<evidence type="ECO:0000256" key="14">
    <source>
        <dbReference type="SAM" id="Phobius"/>
    </source>
</evidence>
<evidence type="ECO:0000256" key="12">
    <source>
        <dbReference type="ARBA" id="ARBA00079990"/>
    </source>
</evidence>
<evidence type="ECO:0000256" key="11">
    <source>
        <dbReference type="ARBA" id="ARBA00068222"/>
    </source>
</evidence>
<evidence type="ECO:0000313" key="16">
    <source>
        <dbReference type="Proteomes" id="UP000799772"/>
    </source>
</evidence>
<feature type="transmembrane region" description="Helical" evidence="14">
    <location>
        <begin position="34"/>
        <end position="55"/>
    </location>
</feature>
<dbReference type="InterPro" id="IPR001128">
    <property type="entry name" value="Cyt_P450"/>
</dbReference>
<keyword evidence="14" id="KW-0472">Membrane</keyword>
<protein>
    <recommendedName>
        <fullName evidence="11">Cytochrome P450 monooxygenase ABA1</fullName>
    </recommendedName>
    <alternativeName>
        <fullName evidence="12">Abscisic acid biosynthesis protein 1</fullName>
    </alternativeName>
    <alternativeName>
        <fullName evidence="10">Cytochrome P450 monooxygenase aba1</fullName>
    </alternativeName>
</protein>
<dbReference type="OrthoDB" id="3934656at2759"/>
<reference evidence="15" key="1">
    <citation type="journal article" date="2020" name="Stud. Mycol.">
        <title>101 Dothideomycetes genomes: a test case for predicting lifestyles and emergence of pathogens.</title>
        <authorList>
            <person name="Haridas S."/>
            <person name="Albert R."/>
            <person name="Binder M."/>
            <person name="Bloem J."/>
            <person name="Labutti K."/>
            <person name="Salamov A."/>
            <person name="Andreopoulos B."/>
            <person name="Baker S."/>
            <person name="Barry K."/>
            <person name="Bills G."/>
            <person name="Bluhm B."/>
            <person name="Cannon C."/>
            <person name="Castanera R."/>
            <person name="Culley D."/>
            <person name="Daum C."/>
            <person name="Ezra D."/>
            <person name="Gonzalez J."/>
            <person name="Henrissat B."/>
            <person name="Kuo A."/>
            <person name="Liang C."/>
            <person name="Lipzen A."/>
            <person name="Lutzoni F."/>
            <person name="Magnuson J."/>
            <person name="Mondo S."/>
            <person name="Nolan M."/>
            <person name="Ohm R."/>
            <person name="Pangilinan J."/>
            <person name="Park H.-J."/>
            <person name="Ramirez L."/>
            <person name="Alfaro M."/>
            <person name="Sun H."/>
            <person name="Tritt A."/>
            <person name="Yoshinaga Y."/>
            <person name="Zwiers L.-H."/>
            <person name="Turgeon B."/>
            <person name="Goodwin S."/>
            <person name="Spatafora J."/>
            <person name="Crous P."/>
            <person name="Grigoriev I."/>
        </authorList>
    </citation>
    <scope>NUCLEOTIDE SEQUENCE</scope>
    <source>
        <strain evidence="15">CBS 133067</strain>
    </source>
</reference>
<keyword evidence="16" id="KW-1185">Reference proteome</keyword>
<evidence type="ECO:0000256" key="3">
    <source>
        <dbReference type="ARBA" id="ARBA00010617"/>
    </source>
</evidence>
<dbReference type="AlphaFoldDB" id="A0A9P4IMW6"/>
<evidence type="ECO:0000256" key="13">
    <source>
        <dbReference type="PIRSR" id="PIRSR602401-1"/>
    </source>
</evidence>
<sequence length="493" mass="55869">MSLSVIVAFFLAAIIIQSYIRSYLRLRHVPGPWFASFSLAFMTWTIISGRMWLIYNDLQKKYGPLVRIGPNDLITDDPAIIKRMSAVRSDYLRSTWYQSRIDPYVTNIISERDTKVHDKRRAQMAAGYAGRETPMVEADIDAQVLSLVKLLKMKYLSDSKTLRPVDFAEKASFLTLDVITKVAYGFPFGFLQSDSDVHQYMAIMEKFWMPGNIANTLPWLNTILAHPLFLKFVAPKVTDKIGMGKVMGIAKEVVAERFGPDAKDRQDMLGAFVRHGLSQRQAESEVMFQLIAGSDTTATAIRATLLYIVTNPLVISKLRQELDAAASEGRISSPISSTEANALLYLQAVLLEGFRIHPPFTGLAMKEVPPGGDTLCGLFIPEGTRVGHNIWMLQRNKIIYGEDVELFRPERWLDVSADKRAEMEQQLDLIFGYGRWGCMGKSVARMELTKSICELVRQFDFQLINPTQPWTVANYSLFVHHDMWMKITERNSG</sequence>
<evidence type="ECO:0000256" key="6">
    <source>
        <dbReference type="ARBA" id="ARBA00023002"/>
    </source>
</evidence>
<dbReference type="Gene3D" id="1.10.630.10">
    <property type="entry name" value="Cytochrome P450"/>
    <property type="match status" value="1"/>
</dbReference>
<dbReference type="FunFam" id="1.10.630.10:FF:000076">
    <property type="entry name" value="Cytochrome P450 monooxygenase"/>
    <property type="match status" value="1"/>
</dbReference>
<dbReference type="GO" id="GO:0016705">
    <property type="term" value="F:oxidoreductase activity, acting on paired donors, with incorporation or reduction of molecular oxygen"/>
    <property type="evidence" value="ECO:0007669"/>
    <property type="project" value="InterPro"/>
</dbReference>
<dbReference type="InterPro" id="IPR050121">
    <property type="entry name" value="Cytochrome_P450_monoxygenase"/>
</dbReference>
<evidence type="ECO:0000256" key="2">
    <source>
        <dbReference type="ARBA" id="ARBA00004972"/>
    </source>
</evidence>
<dbReference type="Proteomes" id="UP000799772">
    <property type="component" value="Unassembled WGS sequence"/>
</dbReference>
<evidence type="ECO:0000256" key="9">
    <source>
        <dbReference type="ARBA" id="ARBA00023033"/>
    </source>
</evidence>
<proteinExistence type="inferred from homology"/>